<reference evidence="2 3" key="1">
    <citation type="submission" date="2018-02" db="EMBL/GenBank/DDBJ databases">
        <title>Genomic Encyclopedia of Archaeal and Bacterial Type Strains, Phase II (KMG-II): from individual species to whole genera.</title>
        <authorList>
            <person name="Goeker M."/>
        </authorList>
    </citation>
    <scope>NUCLEOTIDE SEQUENCE [LARGE SCALE GENOMIC DNA]</scope>
    <source>
        <strain evidence="2 3">DSM 18921</strain>
    </source>
</reference>
<comment type="caution">
    <text evidence="2">The sequence shown here is derived from an EMBL/GenBank/DDBJ whole genome shotgun (WGS) entry which is preliminary data.</text>
</comment>
<keyword evidence="2" id="KW-0378">Hydrolase</keyword>
<dbReference type="Gene3D" id="3.30.420.180">
    <property type="entry name" value="CobE/GbiG C-terminal domain"/>
    <property type="match status" value="1"/>
</dbReference>
<dbReference type="EMBL" id="PVEP01000007">
    <property type="protein sequence ID" value="PQV55746.1"/>
    <property type="molecule type" value="Genomic_DNA"/>
</dbReference>
<dbReference type="InterPro" id="IPR002750">
    <property type="entry name" value="CobE/GbiG_C"/>
</dbReference>
<name>A0A2S8S4M0_9RHOB</name>
<dbReference type="Proteomes" id="UP000238338">
    <property type="component" value="Unassembled WGS sequence"/>
</dbReference>
<evidence type="ECO:0000313" key="3">
    <source>
        <dbReference type="Proteomes" id="UP000238338"/>
    </source>
</evidence>
<evidence type="ECO:0000259" key="1">
    <source>
        <dbReference type="Pfam" id="PF01890"/>
    </source>
</evidence>
<gene>
    <name evidence="2" type="ORF">LX70_03068</name>
</gene>
<accession>A0A2S8S4M0</accession>
<dbReference type="AlphaFoldDB" id="A0A2S8S4M0"/>
<proteinExistence type="predicted"/>
<keyword evidence="3" id="KW-1185">Reference proteome</keyword>
<feature type="domain" description="CobE/GbiG C-terminal" evidence="1">
    <location>
        <begin position="3"/>
        <end position="115"/>
    </location>
</feature>
<dbReference type="GO" id="GO:0016787">
    <property type="term" value="F:hydrolase activity"/>
    <property type="evidence" value="ECO:0007669"/>
    <property type="project" value="UniProtKB-KW"/>
</dbReference>
<dbReference type="InterPro" id="IPR036518">
    <property type="entry name" value="CobE/GbiG_C_sf"/>
</dbReference>
<dbReference type="SUPFAM" id="SSF159664">
    <property type="entry name" value="CobE/GbiG C-terminal domain-like"/>
    <property type="match status" value="1"/>
</dbReference>
<dbReference type="RefSeq" id="WP_105515650.1">
    <property type="nucleotide sequence ID" value="NZ_PVEP01000007.1"/>
</dbReference>
<organism evidence="2 3">
    <name type="scientific">Albidovulum denitrificans</name>
    <dbReference type="NCBI Taxonomy" id="404881"/>
    <lineage>
        <taxon>Bacteria</taxon>
        <taxon>Pseudomonadati</taxon>
        <taxon>Pseudomonadota</taxon>
        <taxon>Alphaproteobacteria</taxon>
        <taxon>Rhodobacterales</taxon>
        <taxon>Paracoccaceae</taxon>
        <taxon>Albidovulum</taxon>
    </lineage>
</organism>
<dbReference type="Pfam" id="PF01890">
    <property type="entry name" value="CbiG_C"/>
    <property type="match status" value="1"/>
</dbReference>
<dbReference type="GO" id="GO:0009236">
    <property type="term" value="P:cobalamin biosynthetic process"/>
    <property type="evidence" value="ECO:0007669"/>
    <property type="project" value="InterPro"/>
</dbReference>
<protein>
    <submittedName>
        <fullName evidence="2">Cobalt-precorrin 5A hydrolase</fullName>
    </submittedName>
</protein>
<sequence length="120" mass="11539">MRVAGFGFRPAATAAALLDAYRLAGGGADALATVAEKADAAALCDLARALGLGIIAIAPEIIAATPTATHSPRVAARFGAGSLAEAAALAGAGAGARLTGPRQVSGDGMATAAIAERKEA</sequence>
<evidence type="ECO:0000313" key="2">
    <source>
        <dbReference type="EMBL" id="PQV55746.1"/>
    </source>
</evidence>